<dbReference type="InterPro" id="IPR011006">
    <property type="entry name" value="CheY-like_superfamily"/>
</dbReference>
<dbReference type="Gene3D" id="2.40.50.1020">
    <property type="entry name" value="LytTr DNA-binding domain"/>
    <property type="match status" value="1"/>
</dbReference>
<evidence type="ECO:0000259" key="3">
    <source>
        <dbReference type="PROSITE" id="PS50930"/>
    </source>
</evidence>
<dbReference type="InterPro" id="IPR001789">
    <property type="entry name" value="Sig_transdc_resp-reg_receiver"/>
</dbReference>
<gene>
    <name evidence="4" type="ORF">GCM10022383_17420</name>
</gene>
<name>A0ABP7N9A6_9MICO</name>
<accession>A0ABP7N9A6</accession>
<dbReference type="Pfam" id="PF00072">
    <property type="entry name" value="Response_reg"/>
    <property type="match status" value="1"/>
</dbReference>
<evidence type="ECO:0000259" key="2">
    <source>
        <dbReference type="PROSITE" id="PS50110"/>
    </source>
</evidence>
<keyword evidence="4" id="KW-0238">DNA-binding</keyword>
<evidence type="ECO:0000256" key="1">
    <source>
        <dbReference type="PROSITE-ProRule" id="PRU00169"/>
    </source>
</evidence>
<dbReference type="Pfam" id="PF04397">
    <property type="entry name" value="LytTR"/>
    <property type="match status" value="1"/>
</dbReference>
<dbReference type="SMART" id="SM00448">
    <property type="entry name" value="REC"/>
    <property type="match status" value="1"/>
</dbReference>
<dbReference type="InterPro" id="IPR007492">
    <property type="entry name" value="LytTR_DNA-bd_dom"/>
</dbReference>
<sequence>MILDVLVADDEPPALAELAAFLEADARIGAIHRASGGADALRTLSTTAVDAVFLDIHMPGLSGFDLARALDRFAQRPVIVFVTADDAGALEAFDVRAVDYVLKPIRPERLRRAVDRVLAVRQGAEAGETEDAETVPVTVGQSVRLIRRGDVRWVKAEGDYSRLWTAAGHSHLVRMPISELEERWEHAGFVRVHRSYLVHVDAVTEVRLAGSSPAVILAEVELPVSRRLIPAVRSRLVRTERR</sequence>
<keyword evidence="1" id="KW-0597">Phosphoprotein</keyword>
<dbReference type="PROSITE" id="PS50930">
    <property type="entry name" value="HTH_LYTTR"/>
    <property type="match status" value="1"/>
</dbReference>
<feature type="modified residue" description="4-aspartylphosphate" evidence="1">
    <location>
        <position position="55"/>
    </location>
</feature>
<proteinExistence type="predicted"/>
<dbReference type="PANTHER" id="PTHR37299">
    <property type="entry name" value="TRANSCRIPTIONAL REGULATOR-RELATED"/>
    <property type="match status" value="1"/>
</dbReference>
<organism evidence="4 5">
    <name type="scientific">Microbacterium soli</name>
    <dbReference type="NCBI Taxonomy" id="446075"/>
    <lineage>
        <taxon>Bacteria</taxon>
        <taxon>Bacillati</taxon>
        <taxon>Actinomycetota</taxon>
        <taxon>Actinomycetes</taxon>
        <taxon>Micrococcales</taxon>
        <taxon>Microbacteriaceae</taxon>
        <taxon>Microbacterium</taxon>
    </lineage>
</organism>
<reference evidence="5" key="1">
    <citation type="journal article" date="2019" name="Int. J. Syst. Evol. Microbiol.">
        <title>The Global Catalogue of Microorganisms (GCM) 10K type strain sequencing project: providing services to taxonomists for standard genome sequencing and annotation.</title>
        <authorList>
            <consortium name="The Broad Institute Genomics Platform"/>
            <consortium name="The Broad Institute Genome Sequencing Center for Infectious Disease"/>
            <person name="Wu L."/>
            <person name="Ma J."/>
        </authorList>
    </citation>
    <scope>NUCLEOTIDE SEQUENCE [LARGE SCALE GENOMIC DNA]</scope>
    <source>
        <strain evidence="5">JCM 17024</strain>
    </source>
</reference>
<keyword evidence="5" id="KW-1185">Reference proteome</keyword>
<dbReference type="Gene3D" id="3.40.50.2300">
    <property type="match status" value="1"/>
</dbReference>
<evidence type="ECO:0000313" key="5">
    <source>
        <dbReference type="Proteomes" id="UP001501591"/>
    </source>
</evidence>
<dbReference type="InterPro" id="IPR046947">
    <property type="entry name" value="LytR-like"/>
</dbReference>
<protein>
    <submittedName>
        <fullName evidence="4">LytTR family DNA-binding domain-containing protein</fullName>
    </submittedName>
</protein>
<feature type="domain" description="Response regulatory" evidence="2">
    <location>
        <begin position="4"/>
        <end position="118"/>
    </location>
</feature>
<feature type="domain" description="HTH LytTR-type" evidence="3">
    <location>
        <begin position="135"/>
        <end position="238"/>
    </location>
</feature>
<dbReference type="SMART" id="SM00850">
    <property type="entry name" value="LytTR"/>
    <property type="match status" value="1"/>
</dbReference>
<dbReference type="PROSITE" id="PS50110">
    <property type="entry name" value="RESPONSE_REGULATORY"/>
    <property type="match status" value="1"/>
</dbReference>
<dbReference type="EMBL" id="BAABCP010000001">
    <property type="protein sequence ID" value="GAA3940029.1"/>
    <property type="molecule type" value="Genomic_DNA"/>
</dbReference>
<dbReference type="SUPFAM" id="SSF52172">
    <property type="entry name" value="CheY-like"/>
    <property type="match status" value="1"/>
</dbReference>
<dbReference type="Proteomes" id="UP001501591">
    <property type="component" value="Unassembled WGS sequence"/>
</dbReference>
<dbReference type="GO" id="GO:0003677">
    <property type="term" value="F:DNA binding"/>
    <property type="evidence" value="ECO:0007669"/>
    <property type="project" value="UniProtKB-KW"/>
</dbReference>
<comment type="caution">
    <text evidence="4">The sequence shown here is derived from an EMBL/GenBank/DDBJ whole genome shotgun (WGS) entry which is preliminary data.</text>
</comment>
<dbReference type="PANTHER" id="PTHR37299:SF1">
    <property type="entry name" value="STAGE 0 SPORULATION PROTEIN A HOMOLOG"/>
    <property type="match status" value="1"/>
</dbReference>
<evidence type="ECO:0000313" key="4">
    <source>
        <dbReference type="EMBL" id="GAA3940029.1"/>
    </source>
</evidence>